<comment type="caution">
    <text evidence="6">The sequence shown here is derived from an EMBL/GenBank/DDBJ whole genome shotgun (WGS) entry which is preliminary data.</text>
</comment>
<organism evidence="6 7">
    <name type="scientific">Phragmitibacter flavus</name>
    <dbReference type="NCBI Taxonomy" id="2576071"/>
    <lineage>
        <taxon>Bacteria</taxon>
        <taxon>Pseudomonadati</taxon>
        <taxon>Verrucomicrobiota</taxon>
        <taxon>Verrucomicrobiia</taxon>
        <taxon>Verrucomicrobiales</taxon>
        <taxon>Verrucomicrobiaceae</taxon>
        <taxon>Phragmitibacter</taxon>
    </lineage>
</organism>
<keyword evidence="4" id="KW-0175">Coiled coil</keyword>
<evidence type="ECO:0000313" key="7">
    <source>
        <dbReference type="Proteomes" id="UP000306196"/>
    </source>
</evidence>
<evidence type="ECO:0000256" key="2">
    <source>
        <dbReference type="ARBA" id="ARBA00022679"/>
    </source>
</evidence>
<keyword evidence="7" id="KW-1185">Reference proteome</keyword>
<dbReference type="GO" id="GO:0008976">
    <property type="term" value="F:polyphosphate kinase activity"/>
    <property type="evidence" value="ECO:0007669"/>
    <property type="project" value="InterPro"/>
</dbReference>
<dbReference type="InterPro" id="IPR016898">
    <property type="entry name" value="Polyphosphate_phosphotransfera"/>
</dbReference>
<dbReference type="AlphaFoldDB" id="A0A5R8KI05"/>
<dbReference type="PANTHER" id="PTHR34383">
    <property type="entry name" value="POLYPHOSPHATE:AMP PHOSPHOTRANSFERASE-RELATED"/>
    <property type="match status" value="1"/>
</dbReference>
<gene>
    <name evidence="6" type="ORF">FEM03_04310</name>
</gene>
<evidence type="ECO:0000256" key="3">
    <source>
        <dbReference type="ARBA" id="ARBA00022777"/>
    </source>
</evidence>
<dbReference type="SUPFAM" id="SSF52540">
    <property type="entry name" value="P-loop containing nucleoside triphosphate hydrolases"/>
    <property type="match status" value="1"/>
</dbReference>
<dbReference type="Pfam" id="PF03976">
    <property type="entry name" value="PPK2"/>
    <property type="match status" value="1"/>
</dbReference>
<dbReference type="GO" id="GO:0006797">
    <property type="term" value="P:polyphosphate metabolic process"/>
    <property type="evidence" value="ECO:0007669"/>
    <property type="project" value="InterPro"/>
</dbReference>
<evidence type="ECO:0000256" key="4">
    <source>
        <dbReference type="SAM" id="Coils"/>
    </source>
</evidence>
<keyword evidence="2" id="KW-0808">Transferase</keyword>
<protein>
    <submittedName>
        <fullName evidence="6">Polyphosphate kinase 2 family protein</fullName>
    </submittedName>
</protein>
<sequence length="295" mass="34295">MANQPDPSAFKYPRKTAFKLGKAPTSIDKLYKNKLDYKEKLNVMREEIHLLQEKLYAENRHAVLVIFQATDTAGKDGTIDHVFNGIDPHGLEVHAFKRPTSTELDQDFLWRTTVALPSRGKIAVHNRSHYEEVLACRVHPDIITDIQRLPLALTKNMDKLYQGRFESIRDQEKHLVRNGTRVIKFFLHLSKEEQRNRLLARIDDPEKHWKYEPGDLKERGYWDKYQKAYEEAIQETATEAAPWYVIPADDKRNMRLLVAAVLCEELRALNPDWPKVNVVQLEALAEGKKMLLAED</sequence>
<name>A0A5R8KI05_9BACT</name>
<dbReference type="PIRSF" id="PIRSF028756">
    <property type="entry name" value="PPK2_prd"/>
    <property type="match status" value="1"/>
</dbReference>
<keyword evidence="3 6" id="KW-0418">Kinase</keyword>
<evidence type="ECO:0000313" key="6">
    <source>
        <dbReference type="EMBL" id="TLD71953.1"/>
    </source>
</evidence>
<dbReference type="PANTHER" id="PTHR34383:SF3">
    <property type="entry name" value="POLYPHOSPHATE:AMP PHOSPHOTRANSFERASE"/>
    <property type="match status" value="1"/>
</dbReference>
<dbReference type="InterPro" id="IPR027417">
    <property type="entry name" value="P-loop_NTPase"/>
</dbReference>
<proteinExistence type="inferred from homology"/>
<feature type="coiled-coil region" evidence="4">
    <location>
        <begin position="27"/>
        <end position="54"/>
    </location>
</feature>
<dbReference type="RefSeq" id="WP_138084958.1">
    <property type="nucleotide sequence ID" value="NZ_VAUV01000003.1"/>
</dbReference>
<dbReference type="OrthoDB" id="9775224at2"/>
<evidence type="ECO:0000256" key="1">
    <source>
        <dbReference type="ARBA" id="ARBA00009924"/>
    </source>
</evidence>
<dbReference type="NCBIfam" id="TIGR03709">
    <property type="entry name" value="PPK2_rel_1"/>
    <property type="match status" value="1"/>
</dbReference>
<feature type="domain" description="Polyphosphate kinase-2-related" evidence="5">
    <location>
        <begin position="33"/>
        <end position="268"/>
    </location>
</feature>
<dbReference type="Gene3D" id="3.40.50.300">
    <property type="entry name" value="P-loop containing nucleotide triphosphate hydrolases"/>
    <property type="match status" value="1"/>
</dbReference>
<dbReference type="InterPro" id="IPR022300">
    <property type="entry name" value="PPK2-rel_1"/>
</dbReference>
<dbReference type="Proteomes" id="UP000306196">
    <property type="component" value="Unassembled WGS sequence"/>
</dbReference>
<dbReference type="InterPro" id="IPR022488">
    <property type="entry name" value="PPK2-related"/>
</dbReference>
<dbReference type="EMBL" id="VAUV01000003">
    <property type="protein sequence ID" value="TLD71953.1"/>
    <property type="molecule type" value="Genomic_DNA"/>
</dbReference>
<evidence type="ECO:0000259" key="5">
    <source>
        <dbReference type="Pfam" id="PF03976"/>
    </source>
</evidence>
<accession>A0A5R8KI05</accession>
<comment type="similarity">
    <text evidence="1">Belongs to the polyphosphate kinase 2 (PPK2) family. Class I subfamily.</text>
</comment>
<reference evidence="6 7" key="1">
    <citation type="submission" date="2019-05" db="EMBL/GenBank/DDBJ databases">
        <title>Verrucobacter flavum gen. nov., sp. nov. a new member of the family Verrucomicrobiaceae.</title>
        <authorList>
            <person name="Szuroczki S."/>
            <person name="Abbaszade G."/>
            <person name="Szabo A."/>
            <person name="Felfoldi T."/>
            <person name="Schumann P."/>
            <person name="Boka K."/>
            <person name="Keki Z."/>
            <person name="Toumi M."/>
            <person name="Toth E."/>
        </authorList>
    </citation>
    <scope>NUCLEOTIDE SEQUENCE [LARGE SCALE GENOMIC DNA]</scope>
    <source>
        <strain evidence="6 7">MG-N-17</strain>
    </source>
</reference>